<dbReference type="AlphaFoldDB" id="A0A517V918"/>
<accession>A0A517V918</accession>
<protein>
    <submittedName>
        <fullName evidence="1">Uncharacterized protein</fullName>
    </submittedName>
</protein>
<name>A0A517V918_9PLAN</name>
<proteinExistence type="predicted"/>
<keyword evidence="2" id="KW-1185">Reference proteome</keyword>
<reference evidence="1 2" key="1">
    <citation type="submission" date="2019-02" db="EMBL/GenBank/DDBJ databases">
        <title>Deep-cultivation of Planctomycetes and their phenomic and genomic characterization uncovers novel biology.</title>
        <authorList>
            <person name="Wiegand S."/>
            <person name="Jogler M."/>
            <person name="Boedeker C."/>
            <person name="Pinto D."/>
            <person name="Vollmers J."/>
            <person name="Rivas-Marin E."/>
            <person name="Kohn T."/>
            <person name="Peeters S.H."/>
            <person name="Heuer A."/>
            <person name="Rast P."/>
            <person name="Oberbeckmann S."/>
            <person name="Bunk B."/>
            <person name="Jeske O."/>
            <person name="Meyerdierks A."/>
            <person name="Storesund J.E."/>
            <person name="Kallscheuer N."/>
            <person name="Luecker S."/>
            <person name="Lage O.M."/>
            <person name="Pohl T."/>
            <person name="Merkel B.J."/>
            <person name="Hornburger P."/>
            <person name="Mueller R.-W."/>
            <person name="Bruemmer F."/>
            <person name="Labrenz M."/>
            <person name="Spormann A.M."/>
            <person name="Op den Camp H."/>
            <person name="Overmann J."/>
            <person name="Amann R."/>
            <person name="Jetten M.S.M."/>
            <person name="Mascher T."/>
            <person name="Medema M.H."/>
            <person name="Devos D.P."/>
            <person name="Kaster A.-K."/>
            <person name="Ovreas L."/>
            <person name="Rohde M."/>
            <person name="Galperin M.Y."/>
            <person name="Jogler C."/>
        </authorList>
    </citation>
    <scope>NUCLEOTIDE SEQUENCE [LARGE SCALE GENOMIC DNA]</scope>
    <source>
        <strain evidence="1 2">Pan161</strain>
    </source>
</reference>
<evidence type="ECO:0000313" key="1">
    <source>
        <dbReference type="EMBL" id="QDT89500.1"/>
    </source>
</evidence>
<dbReference type="Proteomes" id="UP000316855">
    <property type="component" value="Chromosome"/>
</dbReference>
<organism evidence="1 2">
    <name type="scientific">Gimesia algae</name>
    <dbReference type="NCBI Taxonomy" id="2527971"/>
    <lineage>
        <taxon>Bacteria</taxon>
        <taxon>Pseudomonadati</taxon>
        <taxon>Planctomycetota</taxon>
        <taxon>Planctomycetia</taxon>
        <taxon>Planctomycetales</taxon>
        <taxon>Planctomycetaceae</taxon>
        <taxon>Gimesia</taxon>
    </lineage>
</organism>
<dbReference type="KEGG" id="gax:Pan161_11300"/>
<sequence>MTLSVCSELTKKKQKQFRHHILILVCESSLYSTEAKRRVVCQSGIDSGSISGKHANERAVYFGQRAIPDLIRN</sequence>
<gene>
    <name evidence="1" type="ORF">Pan161_11300</name>
</gene>
<dbReference type="EMBL" id="CP036343">
    <property type="protein sequence ID" value="QDT89500.1"/>
    <property type="molecule type" value="Genomic_DNA"/>
</dbReference>
<evidence type="ECO:0000313" key="2">
    <source>
        <dbReference type="Proteomes" id="UP000316855"/>
    </source>
</evidence>